<dbReference type="PANTHER" id="PTHR34562:SF8">
    <property type="entry name" value="WPP DOMAIN-INTERACTING PROTEIN 1"/>
    <property type="match status" value="1"/>
</dbReference>
<dbReference type="InterPro" id="IPR044696">
    <property type="entry name" value="WIP1/2/3"/>
</dbReference>
<name>V4M0R3_EUTSA</name>
<gene>
    <name evidence="2" type="ORF">EUTSA_v10010857mg</name>
</gene>
<evidence type="ECO:0000313" key="3">
    <source>
        <dbReference type="Proteomes" id="UP000030689"/>
    </source>
</evidence>
<dbReference type="PANTHER" id="PTHR34562">
    <property type="entry name" value="WPP DOMAIN-INTERACTING PROTEIN 2"/>
    <property type="match status" value="1"/>
</dbReference>
<feature type="region of interest" description="Disordered" evidence="1">
    <location>
        <begin position="1"/>
        <end position="47"/>
    </location>
</feature>
<dbReference type="Proteomes" id="UP000030689">
    <property type="component" value="Unassembled WGS sequence"/>
</dbReference>
<keyword evidence="3" id="KW-1185">Reference proteome</keyword>
<protein>
    <submittedName>
        <fullName evidence="2">Uncharacterized protein</fullName>
    </submittedName>
</protein>
<dbReference type="AlphaFoldDB" id="V4M0R3"/>
<sequence length="94" mass="10347">MMDYNGNNGDEADMNGETSKRNDYAGGEDEDSRFSDELDPLAEASDGFLTLQEALEKEVQQIREIGKEPIPQHNEGASEVNSPRSESVTLVNNV</sequence>
<dbReference type="KEGG" id="eus:EUTSA_v10010857mg"/>
<dbReference type="OrthoDB" id="680851at2759"/>
<evidence type="ECO:0000313" key="2">
    <source>
        <dbReference type="EMBL" id="ESQ45783.1"/>
    </source>
</evidence>
<organism evidence="2 3">
    <name type="scientific">Eutrema salsugineum</name>
    <name type="common">Saltwater cress</name>
    <name type="synonym">Sisymbrium salsugineum</name>
    <dbReference type="NCBI Taxonomy" id="72664"/>
    <lineage>
        <taxon>Eukaryota</taxon>
        <taxon>Viridiplantae</taxon>
        <taxon>Streptophyta</taxon>
        <taxon>Embryophyta</taxon>
        <taxon>Tracheophyta</taxon>
        <taxon>Spermatophyta</taxon>
        <taxon>Magnoliopsida</taxon>
        <taxon>eudicotyledons</taxon>
        <taxon>Gunneridae</taxon>
        <taxon>Pentapetalae</taxon>
        <taxon>rosids</taxon>
        <taxon>malvids</taxon>
        <taxon>Brassicales</taxon>
        <taxon>Brassicaceae</taxon>
        <taxon>Eutremeae</taxon>
        <taxon>Eutrema</taxon>
    </lineage>
</organism>
<proteinExistence type="predicted"/>
<dbReference type="EMBL" id="KI517435">
    <property type="protein sequence ID" value="ESQ45783.1"/>
    <property type="molecule type" value="Genomic_DNA"/>
</dbReference>
<feature type="compositionally biased region" description="Polar residues" evidence="1">
    <location>
        <begin position="79"/>
        <end position="94"/>
    </location>
</feature>
<reference evidence="2 3" key="1">
    <citation type="journal article" date="2013" name="Front. Plant Sci.">
        <title>The Reference Genome of the Halophytic Plant Eutrema salsugineum.</title>
        <authorList>
            <person name="Yang R."/>
            <person name="Jarvis D.E."/>
            <person name="Chen H."/>
            <person name="Beilstein M.A."/>
            <person name="Grimwood J."/>
            <person name="Jenkins J."/>
            <person name="Shu S."/>
            <person name="Prochnik S."/>
            <person name="Xin M."/>
            <person name="Ma C."/>
            <person name="Schmutz J."/>
            <person name="Wing R.A."/>
            <person name="Mitchell-Olds T."/>
            <person name="Schumaker K.S."/>
            <person name="Wang X."/>
        </authorList>
    </citation>
    <scope>NUCLEOTIDE SEQUENCE [LARGE SCALE GENOMIC DNA]</scope>
</reference>
<dbReference type="Gramene" id="ESQ45783">
    <property type="protein sequence ID" value="ESQ45783"/>
    <property type="gene ID" value="EUTSA_v10010857mg"/>
</dbReference>
<accession>V4M0R3</accession>
<feature type="region of interest" description="Disordered" evidence="1">
    <location>
        <begin position="66"/>
        <end position="94"/>
    </location>
</feature>
<evidence type="ECO:0000256" key="1">
    <source>
        <dbReference type="SAM" id="MobiDB-lite"/>
    </source>
</evidence>